<gene>
    <name evidence="3" type="ORF">OB914_01795</name>
    <name evidence="2" type="ORF">OB916_01225</name>
</gene>
<evidence type="ECO:0000313" key="3">
    <source>
        <dbReference type="EMBL" id="MCU4725707.1"/>
    </source>
</evidence>
<protein>
    <submittedName>
        <fullName evidence="3">Uncharacterized protein</fullName>
    </submittedName>
</protein>
<keyword evidence="1" id="KW-1133">Transmembrane helix</keyword>
<feature type="transmembrane region" description="Helical" evidence="1">
    <location>
        <begin position="7"/>
        <end position="27"/>
    </location>
</feature>
<dbReference type="Proteomes" id="UP001208186">
    <property type="component" value="Unassembled WGS sequence"/>
</dbReference>
<evidence type="ECO:0000256" key="1">
    <source>
        <dbReference type="SAM" id="Phobius"/>
    </source>
</evidence>
<dbReference type="Proteomes" id="UP001209746">
    <property type="component" value="Unassembled WGS sequence"/>
</dbReference>
<dbReference type="RefSeq" id="WP_315907455.1">
    <property type="nucleotide sequence ID" value="NZ_JAOPKC010000001.1"/>
</dbReference>
<reference evidence="3" key="1">
    <citation type="submission" date="2023-02" db="EMBL/GenBank/DDBJ databases">
        <title>Enrichment on poylsaccharides allowed isolation of novel metabolic and taxonomic groups of Haloarchaea.</title>
        <authorList>
            <person name="Sorokin D.Y."/>
            <person name="Elcheninov A.G."/>
            <person name="Khizhniak T.V."/>
            <person name="Kolganova T.V."/>
            <person name="Kublanov I.V."/>
        </authorList>
    </citation>
    <scope>NUCLEOTIDE SEQUENCE</scope>
    <source>
        <strain evidence="2 4">HArc-curdl5-1</strain>
        <strain evidence="3">HArc-curdl7</strain>
    </source>
</reference>
<evidence type="ECO:0000313" key="2">
    <source>
        <dbReference type="EMBL" id="MCU4716688.1"/>
    </source>
</evidence>
<feature type="transmembrane region" description="Helical" evidence="1">
    <location>
        <begin position="78"/>
        <end position="97"/>
    </location>
</feature>
<accession>A0AAE3I991</accession>
<keyword evidence="1" id="KW-0812">Transmembrane</keyword>
<dbReference type="AlphaFoldDB" id="A0AAE3I991"/>
<feature type="transmembrane region" description="Helical" evidence="1">
    <location>
        <begin position="103"/>
        <end position="121"/>
    </location>
</feature>
<comment type="caution">
    <text evidence="3">The sequence shown here is derived from an EMBL/GenBank/DDBJ whole genome shotgun (WGS) entry which is preliminary data.</text>
</comment>
<dbReference type="EMBL" id="JAOPKD010000001">
    <property type="protein sequence ID" value="MCU4725707.1"/>
    <property type="molecule type" value="Genomic_DNA"/>
</dbReference>
<evidence type="ECO:0000313" key="5">
    <source>
        <dbReference type="Proteomes" id="UP001209746"/>
    </source>
</evidence>
<evidence type="ECO:0000313" key="4">
    <source>
        <dbReference type="Proteomes" id="UP001208186"/>
    </source>
</evidence>
<organism evidence="3 5">
    <name type="scientific">Halapricum hydrolyticum</name>
    <dbReference type="NCBI Taxonomy" id="2979991"/>
    <lineage>
        <taxon>Archaea</taxon>
        <taxon>Methanobacteriati</taxon>
        <taxon>Methanobacteriota</taxon>
        <taxon>Stenosarchaea group</taxon>
        <taxon>Halobacteria</taxon>
        <taxon>Halobacteriales</taxon>
        <taxon>Haloarculaceae</taxon>
        <taxon>Halapricum</taxon>
    </lineage>
</organism>
<keyword evidence="1" id="KW-0472">Membrane</keyword>
<keyword evidence="4" id="KW-1185">Reference proteome</keyword>
<proteinExistence type="predicted"/>
<name>A0AAE3I991_9EURY</name>
<sequence length="132" mass="14528">MDPAGLVVLPGLLLFFAVLIAVGTWVALDARAHDSSHPILWAVFASIPPGVILLYYAFWWRRHRDRTRPRSRRERYAAAVAVAGLGGFVIASLVAPPDPLTQLLVWPIVFAGSLPVAYWLLGRGHRPESHTA</sequence>
<feature type="transmembrane region" description="Helical" evidence="1">
    <location>
        <begin position="39"/>
        <end position="58"/>
    </location>
</feature>
<dbReference type="EMBL" id="JAOPKC010000001">
    <property type="protein sequence ID" value="MCU4716688.1"/>
    <property type="molecule type" value="Genomic_DNA"/>
</dbReference>